<reference evidence="2 3" key="1">
    <citation type="submission" date="2019-08" db="EMBL/GenBank/DDBJ databases">
        <title>In-depth cultivation of the pig gut microbiome towards novel bacterial diversity and tailored functional studies.</title>
        <authorList>
            <person name="Wylensek D."/>
            <person name="Hitch T.C.A."/>
            <person name="Clavel T."/>
        </authorList>
    </citation>
    <scope>NUCLEOTIDE SEQUENCE [LARGE SCALE GENOMIC DNA]</scope>
    <source>
        <strain evidence="2 3">MUC/MUC-530-WT-4D</strain>
    </source>
</reference>
<evidence type="ECO:0000313" key="3">
    <source>
        <dbReference type="Proteomes" id="UP000474024"/>
    </source>
</evidence>
<dbReference type="Gene3D" id="3.30.420.480">
    <property type="entry name" value="Domain of unknown function (DUF4445)"/>
    <property type="match status" value="1"/>
</dbReference>
<dbReference type="GO" id="GO:0051536">
    <property type="term" value="F:iron-sulfur cluster binding"/>
    <property type="evidence" value="ECO:0007669"/>
    <property type="project" value="InterPro"/>
</dbReference>
<dbReference type="InterPro" id="IPR042259">
    <property type="entry name" value="Raco-like_middle_sf"/>
</dbReference>
<dbReference type="Gene3D" id="3.10.20.30">
    <property type="match status" value="1"/>
</dbReference>
<dbReference type="InterPro" id="IPR001041">
    <property type="entry name" value="2Fe-2S_ferredoxin-type"/>
</dbReference>
<proteinExistence type="predicted"/>
<sequence>MRIMVFPGETMLGALQRIQVNMDAPCGGNGTCGRCEVMVYGIGKVKACQFCKPGMYEVTIPKQTEFDAVTSTQNHSQKRETEDLRNVNPDIHGAAVDIGTTTVAVRIFSDGDVKEQKFTNPQRVYGADVMSRIRAAVEGNGEKLQKLIAESLQKAVGGASPVIISANTTMQHLLEGLSCVGLGAAPFQPVTLKLHELDGGMAGMKKGSRLVFLPGISAFVGADIVSGIYACGMTESEKISLFLDLGTNGEMAIGNSRHLFVASASAGPAFEGSELAQHIYGSGIMKALRQMLTDGVMDETGLLADPFFEEGYPVGTRNAIRMTQEDIRDIQMAKAAIHAGVQILLKTCGIRPADVDKVYLAGGMGYYLNPEDAIAIGLLPKEFEGKIQAIGNSSLDGAERYLEIPKAAGVKMEQIADMAEEVVLAEHPLFQTLYMDGMNFPAK</sequence>
<dbReference type="EMBL" id="VUNI01000020">
    <property type="protein sequence ID" value="MST75505.1"/>
    <property type="molecule type" value="Genomic_DNA"/>
</dbReference>
<feature type="domain" description="2Fe-2S ferredoxin-type" evidence="1">
    <location>
        <begin position="1"/>
        <end position="66"/>
    </location>
</feature>
<dbReference type="InterPro" id="IPR052911">
    <property type="entry name" value="Corrinoid_activation_enz"/>
</dbReference>
<accession>A0A6L5YT05</accession>
<keyword evidence="3" id="KW-1185">Reference proteome</keyword>
<organism evidence="2 3">
    <name type="scientific">Roseburia porci</name>
    <dbReference type="NCBI Taxonomy" id="2605790"/>
    <lineage>
        <taxon>Bacteria</taxon>
        <taxon>Bacillati</taxon>
        <taxon>Bacillota</taxon>
        <taxon>Clostridia</taxon>
        <taxon>Lachnospirales</taxon>
        <taxon>Lachnospiraceae</taxon>
        <taxon>Roseburia</taxon>
    </lineage>
</organism>
<protein>
    <submittedName>
        <fullName evidence="2">DUF4445 domain-containing protein</fullName>
    </submittedName>
</protein>
<dbReference type="Proteomes" id="UP000474024">
    <property type="component" value="Unassembled WGS sequence"/>
</dbReference>
<evidence type="ECO:0000259" key="1">
    <source>
        <dbReference type="PROSITE" id="PS51085"/>
    </source>
</evidence>
<dbReference type="InterPro" id="IPR041414">
    <property type="entry name" value="Raco-like_middle"/>
</dbReference>
<gene>
    <name evidence="2" type="ORF">FYJ75_10830</name>
</gene>
<dbReference type="InterPro" id="IPR036010">
    <property type="entry name" value="2Fe-2S_ferredoxin-like_sf"/>
</dbReference>
<dbReference type="InterPro" id="IPR043129">
    <property type="entry name" value="ATPase_NBD"/>
</dbReference>
<dbReference type="PANTHER" id="PTHR42895:SF1">
    <property type="entry name" value="IRON-SULFUR CLUSTER PROTEIN"/>
    <property type="match status" value="1"/>
</dbReference>
<dbReference type="Pfam" id="PF14574">
    <property type="entry name" value="RACo_C_ter"/>
    <property type="match status" value="2"/>
</dbReference>
<dbReference type="SUPFAM" id="SSF53067">
    <property type="entry name" value="Actin-like ATPase domain"/>
    <property type="match status" value="1"/>
</dbReference>
<evidence type="ECO:0000313" key="2">
    <source>
        <dbReference type="EMBL" id="MST75505.1"/>
    </source>
</evidence>
<dbReference type="InterPro" id="IPR027980">
    <property type="entry name" value="RACo_C"/>
</dbReference>
<dbReference type="InterPro" id="IPR012675">
    <property type="entry name" value="Beta-grasp_dom_sf"/>
</dbReference>
<dbReference type="PANTHER" id="PTHR42895">
    <property type="entry name" value="IRON-SULFUR CLUSTER-BINDING PROTEIN-RELATED"/>
    <property type="match status" value="1"/>
</dbReference>
<comment type="caution">
    <text evidence="2">The sequence shown here is derived from an EMBL/GenBank/DDBJ whole genome shotgun (WGS) entry which is preliminary data.</text>
</comment>
<dbReference type="AlphaFoldDB" id="A0A6L5YT05"/>
<name>A0A6L5YT05_9FIRM</name>
<dbReference type="Pfam" id="PF17651">
    <property type="entry name" value="Raco_middle"/>
    <property type="match status" value="1"/>
</dbReference>
<dbReference type="SUPFAM" id="SSF54292">
    <property type="entry name" value="2Fe-2S ferredoxin-like"/>
    <property type="match status" value="1"/>
</dbReference>
<dbReference type="RefSeq" id="WP_154430471.1">
    <property type="nucleotide sequence ID" value="NZ_VUNI01000020.1"/>
</dbReference>
<dbReference type="PROSITE" id="PS51085">
    <property type="entry name" value="2FE2S_FER_2"/>
    <property type="match status" value="1"/>
</dbReference>